<dbReference type="Pfam" id="PF00702">
    <property type="entry name" value="Hydrolase"/>
    <property type="match status" value="1"/>
</dbReference>
<dbReference type="GO" id="GO:0005829">
    <property type="term" value="C:cytosol"/>
    <property type="evidence" value="ECO:0007669"/>
    <property type="project" value="TreeGrafter"/>
</dbReference>
<dbReference type="Gene3D" id="3.40.50.1000">
    <property type="entry name" value="HAD superfamily/HAD-like"/>
    <property type="match status" value="1"/>
</dbReference>
<dbReference type="GO" id="GO:0008967">
    <property type="term" value="F:phosphoglycolate phosphatase activity"/>
    <property type="evidence" value="ECO:0007669"/>
    <property type="project" value="TreeGrafter"/>
</dbReference>
<organism evidence="1 2">
    <name type="scientific">Caballeronia insecticola</name>
    <dbReference type="NCBI Taxonomy" id="758793"/>
    <lineage>
        <taxon>Bacteria</taxon>
        <taxon>Pseudomonadati</taxon>
        <taxon>Pseudomonadota</taxon>
        <taxon>Betaproteobacteria</taxon>
        <taxon>Burkholderiales</taxon>
        <taxon>Burkholderiaceae</taxon>
        <taxon>Caballeronia</taxon>
    </lineage>
</organism>
<proteinExistence type="predicted"/>
<dbReference type="HOGENOM" id="CLU_045011_6_0_4"/>
<dbReference type="SUPFAM" id="SSF56784">
    <property type="entry name" value="HAD-like"/>
    <property type="match status" value="1"/>
</dbReference>
<dbReference type="NCBIfam" id="TIGR01509">
    <property type="entry name" value="HAD-SF-IA-v3"/>
    <property type="match status" value="1"/>
</dbReference>
<evidence type="ECO:0000313" key="1">
    <source>
        <dbReference type="EMBL" id="BAN27209.1"/>
    </source>
</evidence>
<reference evidence="1 2" key="2">
    <citation type="journal article" date="2018" name="Int. J. Syst. Evol. Microbiol.">
        <title>Burkholderia insecticola sp. nov., a gut symbiotic bacterium of the bean bug Riptortus pedestris.</title>
        <authorList>
            <person name="Takeshita K."/>
            <person name="Tamaki H."/>
            <person name="Ohbayashi T."/>
            <person name="Meng X.-Y."/>
            <person name="Sone T."/>
            <person name="Mitani Y."/>
            <person name="Peeters C."/>
            <person name="Kikuchi Y."/>
            <person name="Vandamme P."/>
        </authorList>
    </citation>
    <scope>NUCLEOTIDE SEQUENCE [LARGE SCALE GENOMIC DNA]</scope>
    <source>
        <strain evidence="1">RPE64</strain>
        <plasmid evidence="1 2">p1</plasmid>
    </source>
</reference>
<reference evidence="1 2" key="1">
    <citation type="journal article" date="2013" name="Genome Announc.">
        <title>Complete Genome Sequence of Burkholderia sp. Strain RPE64, Bacterial Symbiont of the Bean Bug Riptortus pedestris.</title>
        <authorList>
            <person name="Shibata T.F."/>
            <person name="Maeda T."/>
            <person name="Nikoh N."/>
            <person name="Yamaguchi K."/>
            <person name="Oshima K."/>
            <person name="Hattori M."/>
            <person name="Nishiyama T."/>
            <person name="Hasebe M."/>
            <person name="Fukatsu T."/>
            <person name="Kikuchi Y."/>
            <person name="Shigenobu S."/>
        </authorList>
    </citation>
    <scope>NUCLEOTIDE SEQUENCE [LARGE SCALE GENOMIC DNA]</scope>
    <source>
        <plasmid evidence="1 2">p1</plasmid>
    </source>
</reference>
<dbReference type="PATRIC" id="fig|758793.3.peg.5423"/>
<geneLocation type="plasmid" evidence="1 2">
    <name>p1</name>
</geneLocation>
<protein>
    <submittedName>
        <fullName evidence="1">HAD-superfamily hydrolase subfamily IA variant 3</fullName>
    </submittedName>
</protein>
<dbReference type="Gene3D" id="1.10.150.240">
    <property type="entry name" value="Putative phosphatase, domain 2"/>
    <property type="match status" value="1"/>
</dbReference>
<dbReference type="InterPro" id="IPR023214">
    <property type="entry name" value="HAD_sf"/>
</dbReference>
<keyword evidence="2" id="KW-1185">Reference proteome</keyword>
<dbReference type="EMBL" id="AP013061">
    <property type="protein sequence ID" value="BAN27209.1"/>
    <property type="molecule type" value="Genomic_DNA"/>
</dbReference>
<dbReference type="GO" id="GO:0006281">
    <property type="term" value="P:DNA repair"/>
    <property type="evidence" value="ECO:0007669"/>
    <property type="project" value="TreeGrafter"/>
</dbReference>
<dbReference type="InterPro" id="IPR036412">
    <property type="entry name" value="HAD-like_sf"/>
</dbReference>
<evidence type="ECO:0000313" key="2">
    <source>
        <dbReference type="Proteomes" id="UP000013966"/>
    </source>
</evidence>
<dbReference type="KEGG" id="buo:BRPE64_DCDS02730"/>
<dbReference type="PANTHER" id="PTHR43434:SF16">
    <property type="entry name" value="BLL8046 PROTEIN"/>
    <property type="match status" value="1"/>
</dbReference>
<keyword evidence="1" id="KW-0614">Plasmid</keyword>
<dbReference type="SFLD" id="SFLDG01135">
    <property type="entry name" value="C1.5.6:_HAD__Beta-PGM__Phospha"/>
    <property type="match status" value="1"/>
</dbReference>
<dbReference type="AlphaFoldDB" id="R4WRL2"/>
<dbReference type="PANTHER" id="PTHR43434">
    <property type="entry name" value="PHOSPHOGLYCOLATE PHOSPHATASE"/>
    <property type="match status" value="1"/>
</dbReference>
<accession>R4WRL2</accession>
<keyword evidence="1" id="KW-0378">Hydrolase</keyword>
<dbReference type="SFLD" id="SFLDG01129">
    <property type="entry name" value="C1.5:_HAD__Beta-PGM__Phosphata"/>
    <property type="match status" value="1"/>
</dbReference>
<dbReference type="Proteomes" id="UP000013966">
    <property type="component" value="Plasmid p1"/>
</dbReference>
<gene>
    <name evidence="1" type="ORF">BRPE64_DCDS02730</name>
</gene>
<dbReference type="InterPro" id="IPR050155">
    <property type="entry name" value="HAD-like_hydrolase_sf"/>
</dbReference>
<sequence>MRVFRAHTAIGRRHSLSHLRRITAFKSLQNAQPRVRIMQTDSQSKRERTMRIETSFLFDLDGTLVDSVYQHVLAWKEALDAEGIELSVWRIHRKIGMSGGLFTNQLLRETHGEISADRVERLRQLHAEAYTRLRAQVCPLPGACELLDALTQAGTRWAIATSGRMETAQVNLEALGVDPSKQVVVTRDQVKYAKPDPDLFLAAAARLNVPIENTVVVGDSIWDMLAARRCRSLGVGLLSGGYGSDELERSGALRVYEDPADLLLHLDEVAARP</sequence>
<dbReference type="NCBIfam" id="TIGR01549">
    <property type="entry name" value="HAD-SF-IA-v1"/>
    <property type="match status" value="1"/>
</dbReference>
<name>R4WRL2_9BURK</name>
<dbReference type="SFLD" id="SFLDS00003">
    <property type="entry name" value="Haloacid_Dehalogenase"/>
    <property type="match status" value="1"/>
</dbReference>
<dbReference type="InterPro" id="IPR006439">
    <property type="entry name" value="HAD-SF_hydro_IA"/>
</dbReference>
<dbReference type="InterPro" id="IPR023198">
    <property type="entry name" value="PGP-like_dom2"/>
</dbReference>